<dbReference type="RefSeq" id="WP_201637308.1">
    <property type="nucleotide sequence ID" value="NZ_JAEQNB010000005.1"/>
</dbReference>
<dbReference type="InterPro" id="IPR036866">
    <property type="entry name" value="RibonucZ/Hydroxyglut_hydro"/>
</dbReference>
<dbReference type="PANTHER" id="PTHR42951">
    <property type="entry name" value="METALLO-BETA-LACTAMASE DOMAIN-CONTAINING"/>
    <property type="match status" value="1"/>
</dbReference>
<feature type="domain" description="Metallo-beta-lactamase" evidence="1">
    <location>
        <begin position="34"/>
        <end position="248"/>
    </location>
</feature>
<evidence type="ECO:0000313" key="3">
    <source>
        <dbReference type="Proteomes" id="UP000602284"/>
    </source>
</evidence>
<dbReference type="Proteomes" id="UP000602284">
    <property type="component" value="Unassembled WGS sequence"/>
</dbReference>
<evidence type="ECO:0000259" key="1">
    <source>
        <dbReference type="SMART" id="SM00849"/>
    </source>
</evidence>
<dbReference type="EMBL" id="JAEQNB010000005">
    <property type="protein sequence ID" value="MBL0388434.1"/>
    <property type="molecule type" value="Genomic_DNA"/>
</dbReference>
<dbReference type="PANTHER" id="PTHR42951:SF20">
    <property type="entry name" value="BETA LACTAMASE"/>
    <property type="match status" value="1"/>
</dbReference>
<dbReference type="InterPro" id="IPR050855">
    <property type="entry name" value="NDM-1-like"/>
</dbReference>
<dbReference type="InterPro" id="IPR001279">
    <property type="entry name" value="Metallo-B-lactamas"/>
</dbReference>
<dbReference type="SMART" id="SM00849">
    <property type="entry name" value="Lactamase_B"/>
    <property type="match status" value="1"/>
</dbReference>
<gene>
    <name evidence="2" type="ORF">JJB07_17650</name>
</gene>
<accession>A0ABS1JDR4</accession>
<dbReference type="Gene3D" id="3.60.15.10">
    <property type="entry name" value="Ribonuclease Z/Hydroxyacylglutathione hydrolase-like"/>
    <property type="match status" value="1"/>
</dbReference>
<name>A0ABS1JDR4_9BACL</name>
<evidence type="ECO:0000313" key="2">
    <source>
        <dbReference type="EMBL" id="MBL0388434.1"/>
    </source>
</evidence>
<dbReference type="Pfam" id="PF00753">
    <property type="entry name" value="Lactamase_B"/>
    <property type="match status" value="1"/>
</dbReference>
<reference evidence="2 3" key="1">
    <citation type="submission" date="2021-01" db="EMBL/GenBank/DDBJ databases">
        <title>Tumebacillus sp. strain ITR2 16S ribosomal RNA gene Genome sequencing and assembly.</title>
        <authorList>
            <person name="Kang M."/>
        </authorList>
    </citation>
    <scope>NUCLEOTIDE SEQUENCE [LARGE SCALE GENOMIC DNA]</scope>
    <source>
        <strain evidence="2 3">ITR2</strain>
    </source>
</reference>
<dbReference type="CDD" id="cd16282">
    <property type="entry name" value="metallo-hydrolase-like_MBL-fold"/>
    <property type="match status" value="1"/>
</dbReference>
<dbReference type="SUPFAM" id="SSF56281">
    <property type="entry name" value="Metallo-hydrolase/oxidoreductase"/>
    <property type="match status" value="1"/>
</dbReference>
<organism evidence="2 3">
    <name type="scientific">Tumebacillus amylolyticus</name>
    <dbReference type="NCBI Taxonomy" id="2801339"/>
    <lineage>
        <taxon>Bacteria</taxon>
        <taxon>Bacillati</taxon>
        <taxon>Bacillota</taxon>
        <taxon>Bacilli</taxon>
        <taxon>Bacillales</taxon>
        <taxon>Alicyclobacillaceae</taxon>
        <taxon>Tumebacillus</taxon>
    </lineage>
</organism>
<proteinExistence type="predicted"/>
<protein>
    <submittedName>
        <fullName evidence="2">MBL fold metallo-hydrolase</fullName>
    </submittedName>
</protein>
<keyword evidence="3" id="KW-1185">Reference proteome</keyword>
<sequence length="312" mass="35050">MTNAELLTSSKHFTLERLAEGVYAAIDTNGYGAFSNGGFVDLGDRTLVFDSFQTPQAAQYLRTAAELLTGKPVTLLVNSHRHGDHVRGNQVFCDATIISTKLTRDLIEQDRARVEQQRSGIDGYVASLPAKVEAAQTEDERRNLELHLSQMREICETIHTLELTLPTVTFTERVDFHGTKRRAELHCFGGGHSPSDSFLYLPDEKIAFMGDLIFTNGHLAIWEDAREWHRILTRVQNEFDLEVLVPGHGPVAGMQDLAFNLRYLEVFLQTIEAGKAQRLQAEELLELPIPDEFASLGYATIWRGNLRVQLAK</sequence>
<comment type="caution">
    <text evidence="2">The sequence shown here is derived from an EMBL/GenBank/DDBJ whole genome shotgun (WGS) entry which is preliminary data.</text>
</comment>